<dbReference type="Gramene" id="CDY29808">
    <property type="protein sequence ID" value="CDY29808"/>
    <property type="gene ID" value="GSBRNA2T00043698001"/>
</dbReference>
<name>A0A078GYZ6_BRANA</name>
<dbReference type="STRING" id="3708.A0A078GYZ6"/>
<dbReference type="AlphaFoldDB" id="A0A078GYZ6"/>
<protein>
    <submittedName>
        <fullName evidence="1">BnaC05g31820D protein</fullName>
    </submittedName>
</protein>
<dbReference type="PaxDb" id="3708-A0A078GYZ6"/>
<organism evidence="1 2">
    <name type="scientific">Brassica napus</name>
    <name type="common">Rape</name>
    <dbReference type="NCBI Taxonomy" id="3708"/>
    <lineage>
        <taxon>Eukaryota</taxon>
        <taxon>Viridiplantae</taxon>
        <taxon>Streptophyta</taxon>
        <taxon>Embryophyta</taxon>
        <taxon>Tracheophyta</taxon>
        <taxon>Spermatophyta</taxon>
        <taxon>Magnoliopsida</taxon>
        <taxon>eudicotyledons</taxon>
        <taxon>Gunneridae</taxon>
        <taxon>Pentapetalae</taxon>
        <taxon>rosids</taxon>
        <taxon>malvids</taxon>
        <taxon>Brassicales</taxon>
        <taxon>Brassicaceae</taxon>
        <taxon>Brassiceae</taxon>
        <taxon>Brassica</taxon>
    </lineage>
</organism>
<reference evidence="1 2" key="1">
    <citation type="journal article" date="2014" name="Science">
        <title>Plant genetics. Early allopolyploid evolution in the post-Neolithic Brassica napus oilseed genome.</title>
        <authorList>
            <person name="Chalhoub B."/>
            <person name="Denoeud F."/>
            <person name="Liu S."/>
            <person name="Parkin I.A."/>
            <person name="Tang H."/>
            <person name="Wang X."/>
            <person name="Chiquet J."/>
            <person name="Belcram H."/>
            <person name="Tong C."/>
            <person name="Samans B."/>
            <person name="Correa M."/>
            <person name="Da Silva C."/>
            <person name="Just J."/>
            <person name="Falentin C."/>
            <person name="Koh C.S."/>
            <person name="Le Clainche I."/>
            <person name="Bernard M."/>
            <person name="Bento P."/>
            <person name="Noel B."/>
            <person name="Labadie K."/>
            <person name="Alberti A."/>
            <person name="Charles M."/>
            <person name="Arnaud D."/>
            <person name="Guo H."/>
            <person name="Daviaud C."/>
            <person name="Alamery S."/>
            <person name="Jabbari K."/>
            <person name="Zhao M."/>
            <person name="Edger P.P."/>
            <person name="Chelaifa H."/>
            <person name="Tack D."/>
            <person name="Lassalle G."/>
            <person name="Mestiri I."/>
            <person name="Schnel N."/>
            <person name="Le Paslier M.C."/>
            <person name="Fan G."/>
            <person name="Renault V."/>
            <person name="Bayer P.E."/>
            <person name="Golicz A.A."/>
            <person name="Manoli S."/>
            <person name="Lee T.H."/>
            <person name="Thi V.H."/>
            <person name="Chalabi S."/>
            <person name="Hu Q."/>
            <person name="Fan C."/>
            <person name="Tollenaere R."/>
            <person name="Lu Y."/>
            <person name="Battail C."/>
            <person name="Shen J."/>
            <person name="Sidebottom C.H."/>
            <person name="Wang X."/>
            <person name="Canaguier A."/>
            <person name="Chauveau A."/>
            <person name="Berard A."/>
            <person name="Deniot G."/>
            <person name="Guan M."/>
            <person name="Liu Z."/>
            <person name="Sun F."/>
            <person name="Lim Y.P."/>
            <person name="Lyons E."/>
            <person name="Town C.D."/>
            <person name="Bancroft I."/>
            <person name="Wang X."/>
            <person name="Meng J."/>
            <person name="Ma J."/>
            <person name="Pires J.C."/>
            <person name="King G.J."/>
            <person name="Brunel D."/>
            <person name="Delourme R."/>
            <person name="Renard M."/>
            <person name="Aury J.M."/>
            <person name="Adams K.L."/>
            <person name="Batley J."/>
            <person name="Snowdon R.J."/>
            <person name="Tost J."/>
            <person name="Edwards D."/>
            <person name="Zhou Y."/>
            <person name="Hua W."/>
            <person name="Sharpe A.G."/>
            <person name="Paterson A.H."/>
            <person name="Guan C."/>
            <person name="Wincker P."/>
        </authorList>
    </citation>
    <scope>NUCLEOTIDE SEQUENCE [LARGE SCALE GENOMIC DNA]</scope>
    <source>
        <strain evidence="2">cv. Darmor-bzh</strain>
    </source>
</reference>
<dbReference type="EMBL" id="LK032244">
    <property type="protein sequence ID" value="CDY29808.1"/>
    <property type="molecule type" value="Genomic_DNA"/>
</dbReference>
<evidence type="ECO:0000313" key="2">
    <source>
        <dbReference type="Proteomes" id="UP000028999"/>
    </source>
</evidence>
<accession>A0A078GYZ6</accession>
<gene>
    <name evidence="1" type="primary">BnaC05g31820D</name>
    <name evidence="1" type="ORF">GSBRNA2T00043698001</name>
</gene>
<proteinExistence type="predicted"/>
<dbReference type="Proteomes" id="UP000028999">
    <property type="component" value="Unassembled WGS sequence"/>
</dbReference>
<sequence>MAVHRNLLRLRDHAFGTDHRLESFLILQSWPMTMTLCLLDSEKKLEMLVDPDMHVNYTEAQLEQLIQVSSPLQRPMMSDFVRMLEDDQVGSGAVFSSHL</sequence>
<evidence type="ECO:0000313" key="1">
    <source>
        <dbReference type="EMBL" id="CDY29808.1"/>
    </source>
</evidence>
<keyword evidence="2" id="KW-1185">Reference proteome</keyword>